<evidence type="ECO:0000256" key="1">
    <source>
        <dbReference type="ARBA" id="ARBA00022679"/>
    </source>
</evidence>
<evidence type="ECO:0000259" key="5">
    <source>
        <dbReference type="Pfam" id="PF12551"/>
    </source>
</evidence>
<keyword evidence="2" id="KW-0012">Acyltransferase</keyword>
<dbReference type="PANTHER" id="PTHR36837">
    <property type="entry name" value="POLY(3-HYDROXYALKANOATE) POLYMERASE SUBUNIT PHAC"/>
    <property type="match status" value="1"/>
</dbReference>
<name>A0A1Y6C941_9NEIS</name>
<gene>
    <name evidence="6" type="ORF">SAMN02745746_03198</name>
</gene>
<evidence type="ECO:0000256" key="2">
    <source>
        <dbReference type="ARBA" id="ARBA00023315"/>
    </source>
</evidence>
<dbReference type="Gene3D" id="3.40.50.1820">
    <property type="entry name" value="alpha/beta hydrolase"/>
    <property type="match status" value="1"/>
</dbReference>
<dbReference type="RefSeq" id="WP_200811031.1">
    <property type="nucleotide sequence ID" value="NZ_FXAG01000020.1"/>
</dbReference>
<evidence type="ECO:0000256" key="3">
    <source>
        <dbReference type="SAM" id="MobiDB-lite"/>
    </source>
</evidence>
<dbReference type="Proteomes" id="UP000192920">
    <property type="component" value="Unassembled WGS sequence"/>
</dbReference>
<protein>
    <submittedName>
        <fullName evidence="6">Polyhydroxyalkanoate synthase</fullName>
    </submittedName>
</protein>
<dbReference type="InterPro" id="IPR051321">
    <property type="entry name" value="PHA/PHB_synthase"/>
</dbReference>
<dbReference type="PANTHER" id="PTHR36837:SF5">
    <property type="entry name" value="POLY-3-HYDROXYBUTYRATE SYNTHASE"/>
    <property type="match status" value="1"/>
</dbReference>
<feature type="domain" description="Poly-beta-hydroxybutyrate polymerase N-terminal" evidence="4">
    <location>
        <begin position="146"/>
        <end position="315"/>
    </location>
</feature>
<dbReference type="InterPro" id="IPR010941">
    <property type="entry name" value="PhaC_N"/>
</dbReference>
<dbReference type="GO" id="GO:0042619">
    <property type="term" value="P:poly-hydroxybutyrate biosynthetic process"/>
    <property type="evidence" value="ECO:0007669"/>
    <property type="project" value="InterPro"/>
</dbReference>
<feature type="domain" description="Poly-beta-hydroxybutyrate polymerase N-terminal" evidence="5">
    <location>
        <begin position="71"/>
        <end position="109"/>
    </location>
</feature>
<feature type="region of interest" description="Disordered" evidence="3">
    <location>
        <begin position="45"/>
        <end position="72"/>
    </location>
</feature>
<reference evidence="7" key="1">
    <citation type="submission" date="2017-04" db="EMBL/GenBank/DDBJ databases">
        <authorList>
            <person name="Varghese N."/>
            <person name="Submissions S."/>
        </authorList>
    </citation>
    <scope>NUCLEOTIDE SEQUENCE [LARGE SCALE GENOMIC DNA]</scope>
    <source>
        <strain evidence="7">DSM 22618</strain>
    </source>
</reference>
<keyword evidence="7" id="KW-1185">Reference proteome</keyword>
<organism evidence="6 7">
    <name type="scientific">Pseudogulbenkiania subflava DSM 22618</name>
    <dbReference type="NCBI Taxonomy" id="1123014"/>
    <lineage>
        <taxon>Bacteria</taxon>
        <taxon>Pseudomonadati</taxon>
        <taxon>Pseudomonadota</taxon>
        <taxon>Betaproteobacteria</taxon>
        <taxon>Neisseriales</taxon>
        <taxon>Chromobacteriaceae</taxon>
        <taxon>Pseudogulbenkiania</taxon>
    </lineage>
</organism>
<sequence>MNKATDPQTHSTTPTFPTAPLNTWPVLGWYEGLRQWSGHWARLSGLFDGEPPTPPSVSEPGSSDADDGPTSLDRLLRANLGRATLGISPASLALAYFDWAVHLAVSPGKWQQLVEKGVRKSIRLGNYAVRAHANAGCPACIQPLPQDRRFSSPAWHNWPFNLISQAFLLNQQWWHNATTGISGVSRHHEQVVSFTARQLLDMMSPINFVATNPEVLQSTLQEQGQNLLRGLRHFQADWERAIGGKPPLGAEAYRPGHEVAITPGQVVYRNRLIELIQYTPQTGQVHAEPVLIVPAWIMKYYILDLSPGNSLVNYLVGQGHTVFMISWHNPHSDDRDIGLEDYLRLGVLDALDAIRAIIPNAPVHSVGYCLGGTLLSIAAAYLAREADPILASVTLLAAQTDFTEAGELMLFIDHSQLSYLEDIMWDQGYLDTKQMSGAFQLLRSNDLIWSRLVHEYLMGRREPLNDMMAWNADATRMPYRMHSEYLRRFFLNNDLAEGRYRIGGHPVVLSDIRVPMFVVATETDHVAPWRSVYKIHLIADTEVSFLLTSGGHNAGIVSEPGHDGRHYRLSHRTSDHPYIDPETWFASTTPHEGSWWPAWSEWLRSHSDGLREPPPMGAAEQGYPPLGNAPGSYVLQR</sequence>
<proteinExistence type="predicted"/>
<dbReference type="Pfam" id="PF07167">
    <property type="entry name" value="PhaC_N"/>
    <property type="match status" value="1"/>
</dbReference>
<dbReference type="InterPro" id="IPR022211">
    <property type="entry name" value="PHBC_N"/>
</dbReference>
<dbReference type="GO" id="GO:0016746">
    <property type="term" value="F:acyltransferase activity"/>
    <property type="evidence" value="ECO:0007669"/>
    <property type="project" value="UniProtKB-KW"/>
</dbReference>
<evidence type="ECO:0000313" key="6">
    <source>
        <dbReference type="EMBL" id="SMF42895.1"/>
    </source>
</evidence>
<dbReference type="STRING" id="1123014.SAMN02745746_03198"/>
<dbReference type="InterPro" id="IPR029058">
    <property type="entry name" value="AB_hydrolase_fold"/>
</dbReference>
<dbReference type="EMBL" id="FXAG01000020">
    <property type="protein sequence ID" value="SMF42895.1"/>
    <property type="molecule type" value="Genomic_DNA"/>
</dbReference>
<dbReference type="Pfam" id="PF12551">
    <property type="entry name" value="PHBC_N"/>
    <property type="match status" value="1"/>
</dbReference>
<accession>A0A1Y6C941</accession>
<dbReference type="AlphaFoldDB" id="A0A1Y6C941"/>
<feature type="region of interest" description="Disordered" evidence="3">
    <location>
        <begin position="610"/>
        <end position="637"/>
    </location>
</feature>
<keyword evidence="1" id="KW-0808">Transferase</keyword>
<evidence type="ECO:0000259" key="4">
    <source>
        <dbReference type="Pfam" id="PF07167"/>
    </source>
</evidence>
<dbReference type="SUPFAM" id="SSF53474">
    <property type="entry name" value="alpha/beta-Hydrolases"/>
    <property type="match status" value="1"/>
</dbReference>
<evidence type="ECO:0000313" key="7">
    <source>
        <dbReference type="Proteomes" id="UP000192920"/>
    </source>
</evidence>